<dbReference type="KEGG" id="ncv:NCAV_0159"/>
<feature type="binding site" evidence="13 14">
    <location>
        <begin position="312"/>
        <end position="314"/>
    </location>
    <ligand>
        <name>NAD(+)</name>
        <dbReference type="ChEBI" id="CHEBI:57540"/>
    </ligand>
</feature>
<evidence type="ECO:0000313" key="20">
    <source>
        <dbReference type="EMBL" id="SPC33359.1"/>
    </source>
</evidence>
<proteinExistence type="inferred from homology"/>
<accession>A0A2K5AP23</accession>
<comment type="similarity">
    <text evidence="2 13 17">Belongs to the IMPDH/GMPR family.</text>
</comment>
<dbReference type="EMBL" id="LT981265">
    <property type="protein sequence ID" value="SPC33359.1"/>
    <property type="molecule type" value="Genomic_DNA"/>
</dbReference>
<dbReference type="UniPathway" id="UPA00601">
    <property type="reaction ID" value="UER00295"/>
</dbReference>
<evidence type="ECO:0000256" key="9">
    <source>
        <dbReference type="ARBA" id="ARBA00023002"/>
    </source>
</evidence>
<protein>
    <recommendedName>
        <fullName evidence="13 18">Inosine-5'-monophosphate dehydrogenase</fullName>
        <shortName evidence="13">IMP dehydrogenase</shortName>
        <shortName evidence="13">IMPD</shortName>
        <shortName evidence="13">IMPDH</shortName>
        <ecNumber evidence="13 18">1.1.1.205</ecNumber>
    </recommendedName>
</protein>
<feature type="binding site" evidence="13">
    <location>
        <begin position="375"/>
        <end position="376"/>
    </location>
    <ligand>
        <name>IMP</name>
        <dbReference type="ChEBI" id="CHEBI:58053"/>
    </ligand>
</feature>
<dbReference type="PIRSF" id="PIRSF000130">
    <property type="entry name" value="IMPDH"/>
    <property type="match status" value="1"/>
</dbReference>
<feature type="domain" description="CBS" evidence="19">
    <location>
        <begin position="106"/>
        <end position="162"/>
    </location>
</feature>
<keyword evidence="9 13" id="KW-0560">Oxidoreductase</keyword>
<dbReference type="Pfam" id="PF00571">
    <property type="entry name" value="CBS"/>
    <property type="match status" value="2"/>
</dbReference>
<keyword evidence="5" id="KW-0677">Repeat</keyword>
<name>A0A2K5AP23_9ARCH</name>
<dbReference type="InterPro" id="IPR000644">
    <property type="entry name" value="CBS_dom"/>
</dbReference>
<evidence type="ECO:0000259" key="19">
    <source>
        <dbReference type="PROSITE" id="PS51371"/>
    </source>
</evidence>
<keyword evidence="10 13" id="KW-0520">NAD</keyword>
<dbReference type="EC" id="1.1.1.205" evidence="13 18"/>
<dbReference type="InterPro" id="IPR013785">
    <property type="entry name" value="Aldolase_TIM"/>
</dbReference>
<dbReference type="AlphaFoldDB" id="A0A2K5AP23"/>
<feature type="binding site" evidence="13">
    <location>
        <position position="262"/>
    </location>
    <ligand>
        <name>NAD(+)</name>
        <dbReference type="ChEBI" id="CHEBI:57540"/>
    </ligand>
</feature>
<reference evidence="21" key="1">
    <citation type="submission" date="2018-01" db="EMBL/GenBank/DDBJ databases">
        <authorList>
            <person name="Kerou L M."/>
        </authorList>
    </citation>
    <scope>NUCLEOTIDE SEQUENCE [LARGE SCALE GENOMIC DNA]</scope>
    <source>
        <strain evidence="21">SCU2</strain>
    </source>
</reference>
<dbReference type="PANTHER" id="PTHR11911">
    <property type="entry name" value="INOSINE-5-MONOPHOSPHATE DEHYDROGENASE RELATED"/>
    <property type="match status" value="1"/>
</dbReference>
<evidence type="ECO:0000256" key="18">
    <source>
        <dbReference type="RuleBase" id="RU003928"/>
    </source>
</evidence>
<dbReference type="Pfam" id="PF00478">
    <property type="entry name" value="IMPDH"/>
    <property type="match status" value="1"/>
</dbReference>
<evidence type="ECO:0000256" key="6">
    <source>
        <dbReference type="ARBA" id="ARBA00022749"/>
    </source>
</evidence>
<dbReference type="GO" id="GO:0046872">
    <property type="term" value="F:metal ion binding"/>
    <property type="evidence" value="ECO:0007669"/>
    <property type="project" value="UniProtKB-UniRule"/>
</dbReference>
<evidence type="ECO:0000256" key="16">
    <source>
        <dbReference type="PROSITE-ProRule" id="PRU00703"/>
    </source>
</evidence>
<comment type="caution">
    <text evidence="13">Lacks conserved residue(s) required for the propagation of feature annotation.</text>
</comment>
<dbReference type="InterPro" id="IPR015875">
    <property type="entry name" value="IMP_DH/GMP_Rdtase_CS"/>
</dbReference>
<comment type="pathway">
    <text evidence="13 18">Purine metabolism; XMP biosynthesis via de novo pathway; XMP from IMP: step 1/1.</text>
</comment>
<feature type="binding site" description="in other chain" evidence="13 15">
    <location>
        <position position="316"/>
    </location>
    <ligand>
        <name>K(+)</name>
        <dbReference type="ChEBI" id="CHEBI:29103"/>
        <note>ligand shared between two tetrameric partners</note>
    </ligand>
</feature>
<evidence type="ECO:0000256" key="8">
    <source>
        <dbReference type="ARBA" id="ARBA00022958"/>
    </source>
</evidence>
<evidence type="ECO:0000256" key="3">
    <source>
        <dbReference type="ARBA" id="ARBA00011881"/>
    </source>
</evidence>
<dbReference type="NCBIfam" id="TIGR01302">
    <property type="entry name" value="IMP_dehydrog"/>
    <property type="match status" value="1"/>
</dbReference>
<dbReference type="SMART" id="SM01240">
    <property type="entry name" value="IMPDH"/>
    <property type="match status" value="1"/>
</dbReference>
<keyword evidence="6 13" id="KW-0332">GMP biosynthesis</keyword>
<evidence type="ECO:0000256" key="17">
    <source>
        <dbReference type="RuleBase" id="RU003927"/>
    </source>
</evidence>
<dbReference type="CDD" id="cd00381">
    <property type="entry name" value="IMPDH"/>
    <property type="match status" value="1"/>
</dbReference>
<dbReference type="Proteomes" id="UP000236248">
    <property type="component" value="Chromosome NCAV"/>
</dbReference>
<dbReference type="InterPro" id="IPR005990">
    <property type="entry name" value="IMP_DH"/>
</dbReference>
<keyword evidence="21" id="KW-1185">Reference proteome</keyword>
<evidence type="ECO:0000256" key="15">
    <source>
        <dbReference type="PIRSR" id="PIRSR000130-4"/>
    </source>
</evidence>
<feature type="binding site" evidence="13">
    <location>
        <position position="431"/>
    </location>
    <ligand>
        <name>IMP</name>
        <dbReference type="ChEBI" id="CHEBI:58053"/>
    </ligand>
</feature>
<dbReference type="Gene3D" id="3.20.20.70">
    <property type="entry name" value="Aldolase class I"/>
    <property type="match status" value="1"/>
</dbReference>
<dbReference type="InterPro" id="IPR001093">
    <property type="entry name" value="IMP_DH_GMPRt"/>
</dbReference>
<dbReference type="GO" id="GO:0006183">
    <property type="term" value="P:GTP biosynthetic process"/>
    <property type="evidence" value="ECO:0007669"/>
    <property type="project" value="TreeGrafter"/>
</dbReference>
<evidence type="ECO:0000256" key="5">
    <source>
        <dbReference type="ARBA" id="ARBA00022737"/>
    </source>
</evidence>
<keyword evidence="8 13" id="KW-0630">Potassium</keyword>
<dbReference type="PROSITE" id="PS51371">
    <property type="entry name" value="CBS"/>
    <property type="match status" value="2"/>
</dbReference>
<dbReference type="InterPro" id="IPR046342">
    <property type="entry name" value="CBS_dom_sf"/>
</dbReference>
<organism evidence="20 21">
    <name type="scientific">Candidatus Nitrosocaldus cavascurensis</name>
    <dbReference type="NCBI Taxonomy" id="2058097"/>
    <lineage>
        <taxon>Archaea</taxon>
        <taxon>Nitrososphaerota</taxon>
        <taxon>Nitrososphaeria</taxon>
        <taxon>Candidatus Nitrosocaldales</taxon>
        <taxon>Candidatus Nitrosocaldaceae</taxon>
        <taxon>Candidatus Nitrosocaldus</taxon>
    </lineage>
</organism>
<keyword evidence="4 13" id="KW-0479">Metal-binding</keyword>
<feature type="binding site" evidence="13">
    <location>
        <begin position="352"/>
        <end position="354"/>
    </location>
    <ligand>
        <name>IMP</name>
        <dbReference type="ChEBI" id="CHEBI:58053"/>
    </ligand>
</feature>
<keyword evidence="7 13" id="KW-0658">Purine biosynthesis</keyword>
<evidence type="ECO:0000313" key="21">
    <source>
        <dbReference type="Proteomes" id="UP000236248"/>
    </source>
</evidence>
<feature type="binding site" evidence="14">
    <location>
        <begin position="262"/>
        <end position="264"/>
    </location>
    <ligand>
        <name>NAD(+)</name>
        <dbReference type="ChEBI" id="CHEBI:57540"/>
    </ligand>
</feature>
<dbReference type="SUPFAM" id="SSF54631">
    <property type="entry name" value="CBS-domain pair"/>
    <property type="match status" value="1"/>
</dbReference>
<comment type="catalytic activity">
    <reaction evidence="12 13 18">
        <text>IMP + NAD(+) + H2O = XMP + NADH + H(+)</text>
        <dbReference type="Rhea" id="RHEA:11708"/>
        <dbReference type="ChEBI" id="CHEBI:15377"/>
        <dbReference type="ChEBI" id="CHEBI:15378"/>
        <dbReference type="ChEBI" id="CHEBI:57464"/>
        <dbReference type="ChEBI" id="CHEBI:57540"/>
        <dbReference type="ChEBI" id="CHEBI:57945"/>
        <dbReference type="ChEBI" id="CHEBI:58053"/>
        <dbReference type="EC" id="1.1.1.205"/>
    </reaction>
</comment>
<comment type="activity regulation">
    <text evidence="13">Mycophenolic acid (MPA) is a non-competitive inhibitor that prevents formation of the closed enzyme conformation by binding to the same site as the amobile flap. In contrast, mizoribine monophosphate (MZP) is a competitive inhibitor that induces the closed conformation. MPA is a potent inhibitor of mammalian IMPDHs but a poor inhibitor of the bacterial enzymes. MZP is a more potent inhibitor of bacterial IMPDH.</text>
</comment>
<feature type="binding site" description="in other chain" evidence="13 15">
    <location>
        <position position="319"/>
    </location>
    <ligand>
        <name>K(+)</name>
        <dbReference type="ChEBI" id="CHEBI:29103"/>
        <note>ligand shared between two tetrameric partners</note>
    </ligand>
</feature>
<dbReference type="PANTHER" id="PTHR11911:SF111">
    <property type="entry name" value="INOSINE-5'-MONOPHOSPHATE DEHYDROGENASE"/>
    <property type="match status" value="1"/>
</dbReference>
<feature type="binding site" evidence="13">
    <location>
        <position position="486"/>
    </location>
    <ligand>
        <name>K(+)</name>
        <dbReference type="ChEBI" id="CHEBI:29103"/>
        <note>ligand shared between two tetrameric partners</note>
    </ligand>
</feature>
<evidence type="ECO:0000256" key="10">
    <source>
        <dbReference type="ARBA" id="ARBA00023027"/>
    </source>
</evidence>
<evidence type="ECO:0000256" key="7">
    <source>
        <dbReference type="ARBA" id="ARBA00022755"/>
    </source>
</evidence>
<sequence length="494" mass="54252">MLIIPSPSRREGNRLNIREGLTFDDVLLVPKRSSVVSRSHVNLRTRLSRRINLNIPIVSANMDTVTEANMAIAMAREGGIGIIHRFMSVEQQVNEVRKVKRAENIIIEQPYTIRQEQSLAEAIELMEEYNVSGLLVVDSDGKLVGILTRRDIMFERRTGAGEKRVYDAMTKNVITAKHTITLEEAKEILHKYRIEKLPLVDEHNRVKGLITAKDILRREQYPLAAKDRKGRLLVGAAVGVKGDYMERTERLLDAGADVIVVDIAHGHSENAIDAIKKIKKAYPDCELIAGNVATAQGTKDLIESGVDAVKVGVGSGSICITRIVTGSGVPQLTAIMDCARVAREYDVPIIADGGIRNSGDITKALAAGAETVMVGSLLAGTDESPGVSITKNGKRYKIYRGMASFYASLGRKIREEGALNIEDDLNDYVPEGVEALVEYKGSVVDIVRQLAGGVRSGFSYCGARNIEELHRNAEFIRMTMAGYIESMPHDVKVM</sequence>
<evidence type="ECO:0000256" key="14">
    <source>
        <dbReference type="PIRSR" id="PIRSR000130-3"/>
    </source>
</evidence>
<feature type="binding site" evidence="13">
    <location>
        <position position="485"/>
    </location>
    <ligand>
        <name>K(+)</name>
        <dbReference type="ChEBI" id="CHEBI:29103"/>
        <note>ligand shared between two tetrameric partners</note>
    </ligand>
</feature>
<dbReference type="HAMAP" id="MF_01964">
    <property type="entry name" value="IMPDH"/>
    <property type="match status" value="1"/>
</dbReference>
<feature type="binding site" description="in other chain" evidence="13 15">
    <location>
        <position position="314"/>
    </location>
    <ligand>
        <name>K(+)</name>
        <dbReference type="ChEBI" id="CHEBI:29103"/>
        <note>ligand shared between two tetrameric partners</note>
    </ligand>
</feature>
<evidence type="ECO:0000256" key="12">
    <source>
        <dbReference type="ARBA" id="ARBA00048028"/>
    </source>
</evidence>
<evidence type="ECO:0000256" key="2">
    <source>
        <dbReference type="ARBA" id="ARBA00005502"/>
    </source>
</evidence>
<comment type="function">
    <text evidence="13">Catalyzes the conversion of inosine 5'-phosphate (IMP) to xanthosine 5'-phosphate (XMP), the first committed and rate-limiting step in the de novo synthesis of guanine nucleotides, and therefore plays an important role in the regulation of cell growth.</text>
</comment>
<evidence type="ECO:0000256" key="11">
    <source>
        <dbReference type="ARBA" id="ARBA00023122"/>
    </source>
</evidence>
<gene>
    <name evidence="13 20" type="primary">guaB</name>
    <name evidence="20" type="ORF">NCAV_0159</name>
</gene>
<feature type="active site" description="Proton acceptor" evidence="13">
    <location>
        <position position="411"/>
    </location>
</feature>
<evidence type="ECO:0000256" key="13">
    <source>
        <dbReference type="HAMAP-Rule" id="MF_01964"/>
    </source>
</evidence>
<dbReference type="SMART" id="SM00116">
    <property type="entry name" value="CBS"/>
    <property type="match status" value="2"/>
</dbReference>
<feature type="domain" description="CBS" evidence="19">
    <location>
        <begin position="169"/>
        <end position="225"/>
    </location>
</feature>
<feature type="active site" description="Thioimidate intermediate" evidence="13">
    <location>
        <position position="319"/>
    </location>
</feature>
<comment type="cofactor">
    <cofactor evidence="1 13">
        <name>K(+)</name>
        <dbReference type="ChEBI" id="CHEBI:29103"/>
    </cofactor>
</comment>
<dbReference type="GO" id="GO:0003938">
    <property type="term" value="F:IMP dehydrogenase activity"/>
    <property type="evidence" value="ECO:0007669"/>
    <property type="project" value="UniProtKB-UniRule"/>
</dbReference>
<evidence type="ECO:0000256" key="1">
    <source>
        <dbReference type="ARBA" id="ARBA00001958"/>
    </source>
</evidence>
<dbReference type="GO" id="GO:0006177">
    <property type="term" value="P:GMP biosynthetic process"/>
    <property type="evidence" value="ECO:0007669"/>
    <property type="project" value="UniProtKB-UniRule"/>
</dbReference>
<evidence type="ECO:0000256" key="4">
    <source>
        <dbReference type="ARBA" id="ARBA00022723"/>
    </source>
</evidence>
<dbReference type="PROSITE" id="PS00487">
    <property type="entry name" value="IMP_DH_GMP_RED"/>
    <property type="match status" value="1"/>
</dbReference>
<dbReference type="CDD" id="cd04601">
    <property type="entry name" value="CBS_pair_IMPDH"/>
    <property type="match status" value="1"/>
</dbReference>
<feature type="binding site" evidence="13">
    <location>
        <begin position="399"/>
        <end position="403"/>
    </location>
    <ligand>
        <name>IMP</name>
        <dbReference type="ChEBI" id="CHEBI:58053"/>
    </ligand>
</feature>
<dbReference type="GO" id="GO:0000166">
    <property type="term" value="F:nucleotide binding"/>
    <property type="evidence" value="ECO:0007669"/>
    <property type="project" value="UniProtKB-UniRule"/>
</dbReference>
<keyword evidence="11 16" id="KW-0129">CBS domain</keyword>
<dbReference type="SUPFAM" id="SSF51412">
    <property type="entry name" value="Inosine monophosphate dehydrogenase (IMPDH)"/>
    <property type="match status" value="1"/>
</dbReference>
<dbReference type="FunFam" id="3.20.20.70:FF:000003">
    <property type="entry name" value="GMP reductase"/>
    <property type="match status" value="1"/>
</dbReference>
<feature type="binding site" evidence="13">
    <location>
        <position position="317"/>
    </location>
    <ligand>
        <name>IMP</name>
        <dbReference type="ChEBI" id="CHEBI:58053"/>
    </ligand>
</feature>
<comment type="subunit">
    <text evidence="3 13">Homotetramer.</text>
</comment>